<dbReference type="EMBL" id="KB294813">
    <property type="protein sequence ID" value="ELU14054.1"/>
    <property type="molecule type" value="Genomic_DNA"/>
</dbReference>
<dbReference type="SUPFAM" id="SSF103657">
    <property type="entry name" value="BAR/IMD domain-like"/>
    <property type="match status" value="1"/>
</dbReference>
<dbReference type="GO" id="GO:0006886">
    <property type="term" value="P:intracellular protein transport"/>
    <property type="evidence" value="ECO:0007669"/>
    <property type="project" value="TreeGrafter"/>
</dbReference>
<dbReference type="GO" id="GO:0019904">
    <property type="term" value="F:protein domain specific binding"/>
    <property type="evidence" value="ECO:0007669"/>
    <property type="project" value="InterPro"/>
</dbReference>
<evidence type="ECO:0000256" key="7">
    <source>
        <dbReference type="SAM" id="MobiDB-lite"/>
    </source>
</evidence>
<evidence type="ECO:0000256" key="3">
    <source>
        <dbReference type="ARBA" id="ARBA00022553"/>
    </source>
</evidence>
<dbReference type="InterPro" id="IPR030798">
    <property type="entry name" value="Arfaptin_fam"/>
</dbReference>
<organism evidence="9">
    <name type="scientific">Capitella teleta</name>
    <name type="common">Polychaete worm</name>
    <dbReference type="NCBI Taxonomy" id="283909"/>
    <lineage>
        <taxon>Eukaryota</taxon>
        <taxon>Metazoa</taxon>
        <taxon>Spiralia</taxon>
        <taxon>Lophotrochozoa</taxon>
        <taxon>Annelida</taxon>
        <taxon>Polychaeta</taxon>
        <taxon>Sedentaria</taxon>
        <taxon>Scolecida</taxon>
        <taxon>Capitellidae</taxon>
        <taxon>Capitella</taxon>
    </lineage>
</organism>
<dbReference type="OrthoDB" id="9994780at2759"/>
<dbReference type="Proteomes" id="UP000014760">
    <property type="component" value="Unassembled WGS sequence"/>
</dbReference>
<name>R7V646_CAPTE</name>
<keyword evidence="11" id="KW-1185">Reference proteome</keyword>
<dbReference type="Pfam" id="PF06456">
    <property type="entry name" value="Arfaptin"/>
    <property type="match status" value="1"/>
</dbReference>
<feature type="compositionally biased region" description="Polar residues" evidence="7">
    <location>
        <begin position="78"/>
        <end position="95"/>
    </location>
</feature>
<evidence type="ECO:0000313" key="10">
    <source>
        <dbReference type="EnsemblMetazoa" id="CapteP154485"/>
    </source>
</evidence>
<reference evidence="9 11" key="2">
    <citation type="journal article" date="2013" name="Nature">
        <title>Insights into bilaterian evolution from three spiralian genomes.</title>
        <authorList>
            <person name="Simakov O."/>
            <person name="Marletaz F."/>
            <person name="Cho S.J."/>
            <person name="Edsinger-Gonzales E."/>
            <person name="Havlak P."/>
            <person name="Hellsten U."/>
            <person name="Kuo D.H."/>
            <person name="Larsson T."/>
            <person name="Lv J."/>
            <person name="Arendt D."/>
            <person name="Savage R."/>
            <person name="Osoegawa K."/>
            <person name="de Jong P."/>
            <person name="Grimwood J."/>
            <person name="Chapman J.A."/>
            <person name="Shapiro H."/>
            <person name="Aerts A."/>
            <person name="Otillar R.P."/>
            <person name="Terry A.Y."/>
            <person name="Boore J.L."/>
            <person name="Grigoriev I.V."/>
            <person name="Lindberg D.R."/>
            <person name="Seaver E.C."/>
            <person name="Weisblat D.A."/>
            <person name="Putnam N.H."/>
            <person name="Rokhsar D.S."/>
        </authorList>
    </citation>
    <scope>NUCLEOTIDE SEQUENCE</scope>
    <source>
        <strain evidence="9 11">I ESC-2004</strain>
    </source>
</reference>
<evidence type="ECO:0000313" key="9">
    <source>
        <dbReference type="EMBL" id="ELU14054.1"/>
    </source>
</evidence>
<gene>
    <name evidence="9" type="ORF">CAPTEDRAFT_154485</name>
</gene>
<dbReference type="GO" id="GO:0034315">
    <property type="term" value="P:regulation of Arp2/3 complex-mediated actin nucleation"/>
    <property type="evidence" value="ECO:0007669"/>
    <property type="project" value="TreeGrafter"/>
</dbReference>
<feature type="region of interest" description="Disordered" evidence="7">
    <location>
        <begin position="1"/>
        <end position="113"/>
    </location>
</feature>
<keyword evidence="5" id="KW-0472">Membrane</keyword>
<evidence type="ECO:0000313" key="11">
    <source>
        <dbReference type="Proteomes" id="UP000014760"/>
    </source>
</evidence>
<keyword evidence="6" id="KW-0175">Coiled coil</keyword>
<dbReference type="EnsemblMetazoa" id="CapteT154485">
    <property type="protein sequence ID" value="CapteP154485"/>
    <property type="gene ID" value="CapteG154485"/>
</dbReference>
<dbReference type="STRING" id="283909.R7V646"/>
<dbReference type="AlphaFoldDB" id="R7V646"/>
<dbReference type="FunFam" id="1.20.1270.60:FF:000003">
    <property type="entry name" value="arfaptin-2 isoform X1"/>
    <property type="match status" value="1"/>
</dbReference>
<evidence type="ECO:0000256" key="1">
    <source>
        <dbReference type="ARBA" id="ARBA00004394"/>
    </source>
</evidence>
<dbReference type="SMART" id="SM01015">
    <property type="entry name" value="Arfaptin"/>
    <property type="match status" value="1"/>
</dbReference>
<dbReference type="PROSITE" id="PS50870">
    <property type="entry name" value="AH"/>
    <property type="match status" value="1"/>
</dbReference>
<dbReference type="FunCoup" id="R7V646">
    <property type="interactions" value="870"/>
</dbReference>
<keyword evidence="3" id="KW-0597">Phosphoprotein</keyword>
<dbReference type="Gene3D" id="1.20.1270.60">
    <property type="entry name" value="Arfaptin homology (AH) domain/BAR domain"/>
    <property type="match status" value="1"/>
</dbReference>
<keyword evidence="4" id="KW-0333">Golgi apparatus</keyword>
<sequence>MASGAPIPSSQNGPPPMTGEMDDETFERDLKEMLRDGPNLNDASANVMGGPLPGASSAAAPRPPVPSSLPTGTAPMPRSQTVPPATSNIPLSSPERNGGGFSGPQKSTGDSGLSPLSATKLDFLKAWSINTYKCTKQLISERFGKGSRTVDLELEAQIEALRDTQRKYSNVLRLARALTNHFHHVVQTQKSLGDTFSELSQKNPELGDEFSYNSETQKVLAKNGETLLGALNFFTSSVNTLCNKTMEDTLMTVKLYENARVEYDAYRADLDAWNQAPRDSTTIARLEDAQKKFSGHKEKFDRLRADVAIKLKFLDENKVKVMHKQLLLFHNAISAYFSGNQSSLEATLKQFNIKLKAPNTEKTSWLEQ</sequence>
<dbReference type="InterPro" id="IPR010504">
    <property type="entry name" value="AH_dom"/>
</dbReference>
<feature type="domain" description="AH" evidence="8">
    <location>
        <begin position="149"/>
        <end position="349"/>
    </location>
</feature>
<dbReference type="PANTHER" id="PTHR12141">
    <property type="entry name" value="ARFAPTIN-RELATED"/>
    <property type="match status" value="1"/>
</dbReference>
<feature type="compositionally biased region" description="Polar residues" evidence="7">
    <location>
        <begin position="104"/>
        <end position="113"/>
    </location>
</feature>
<comment type="subcellular location">
    <subcellularLocation>
        <location evidence="1">Golgi apparatus membrane</location>
    </subcellularLocation>
    <subcellularLocation>
        <location evidence="2">Golgi apparatus</location>
        <location evidence="2">trans-Golgi network</location>
    </subcellularLocation>
</comment>
<feature type="coiled-coil region" evidence="6">
    <location>
        <begin position="256"/>
        <end position="306"/>
    </location>
</feature>
<evidence type="ECO:0000256" key="5">
    <source>
        <dbReference type="ARBA" id="ARBA00023136"/>
    </source>
</evidence>
<proteinExistence type="predicted"/>
<dbReference type="InterPro" id="IPR027267">
    <property type="entry name" value="AH/BAR_dom_sf"/>
</dbReference>
<accession>R7V646</accession>
<dbReference type="HOGENOM" id="CLU_047975_2_0_1"/>
<dbReference type="GO" id="GO:0070273">
    <property type="term" value="F:phosphatidylinositol-4-phosphate binding"/>
    <property type="evidence" value="ECO:0007669"/>
    <property type="project" value="UniProtKB-ARBA"/>
</dbReference>
<reference evidence="11" key="1">
    <citation type="submission" date="2012-12" db="EMBL/GenBank/DDBJ databases">
        <authorList>
            <person name="Hellsten U."/>
            <person name="Grimwood J."/>
            <person name="Chapman J.A."/>
            <person name="Shapiro H."/>
            <person name="Aerts A."/>
            <person name="Otillar R.P."/>
            <person name="Terry A.Y."/>
            <person name="Boore J.L."/>
            <person name="Simakov O."/>
            <person name="Marletaz F."/>
            <person name="Cho S.-J."/>
            <person name="Edsinger-Gonzales E."/>
            <person name="Havlak P."/>
            <person name="Kuo D.-H."/>
            <person name="Larsson T."/>
            <person name="Lv J."/>
            <person name="Arendt D."/>
            <person name="Savage R."/>
            <person name="Osoegawa K."/>
            <person name="de Jong P."/>
            <person name="Lindberg D.R."/>
            <person name="Seaver E.C."/>
            <person name="Weisblat D.A."/>
            <person name="Putnam N.H."/>
            <person name="Grigoriev I.V."/>
            <person name="Rokhsar D.S."/>
        </authorList>
    </citation>
    <scope>NUCLEOTIDE SEQUENCE</scope>
    <source>
        <strain evidence="11">I ESC-2004</strain>
    </source>
</reference>
<dbReference type="GO" id="GO:0005829">
    <property type="term" value="C:cytosol"/>
    <property type="evidence" value="ECO:0007669"/>
    <property type="project" value="UniProtKB-ARBA"/>
</dbReference>
<dbReference type="CDD" id="cd07660">
    <property type="entry name" value="BAR_Arfaptin"/>
    <property type="match status" value="1"/>
</dbReference>
<dbReference type="PANTHER" id="PTHR12141:SF5">
    <property type="entry name" value="ARFAPTIN"/>
    <property type="match status" value="1"/>
</dbReference>
<evidence type="ECO:0000259" key="8">
    <source>
        <dbReference type="PROSITE" id="PS50870"/>
    </source>
</evidence>
<dbReference type="GO" id="GO:0032588">
    <property type="term" value="C:trans-Golgi network membrane"/>
    <property type="evidence" value="ECO:0007669"/>
    <property type="project" value="TreeGrafter"/>
</dbReference>
<feature type="compositionally biased region" description="Low complexity" evidence="7">
    <location>
        <begin position="49"/>
        <end position="60"/>
    </location>
</feature>
<dbReference type="EMBL" id="AMQN01004975">
    <property type="status" value="NOT_ANNOTATED_CDS"/>
    <property type="molecule type" value="Genomic_DNA"/>
</dbReference>
<evidence type="ECO:0000256" key="4">
    <source>
        <dbReference type="ARBA" id="ARBA00023034"/>
    </source>
</evidence>
<protein>
    <recommendedName>
        <fullName evidence="8">AH domain-containing protein</fullName>
    </recommendedName>
</protein>
<evidence type="ECO:0000256" key="6">
    <source>
        <dbReference type="SAM" id="Coils"/>
    </source>
</evidence>
<evidence type="ECO:0000256" key="2">
    <source>
        <dbReference type="ARBA" id="ARBA00004601"/>
    </source>
</evidence>
<dbReference type="GO" id="GO:0000139">
    <property type="term" value="C:Golgi membrane"/>
    <property type="evidence" value="ECO:0007669"/>
    <property type="project" value="UniProtKB-SubCell"/>
</dbReference>
<reference evidence="10" key="3">
    <citation type="submission" date="2015-06" db="UniProtKB">
        <authorList>
            <consortium name="EnsemblMetazoa"/>
        </authorList>
    </citation>
    <scope>IDENTIFICATION</scope>
</reference>
<dbReference type="OMA" id="AFTSHFY"/>